<feature type="region of interest" description="Disordered" evidence="1">
    <location>
        <begin position="592"/>
        <end position="673"/>
    </location>
</feature>
<feature type="region of interest" description="Disordered" evidence="1">
    <location>
        <begin position="1060"/>
        <end position="1102"/>
    </location>
</feature>
<keyword evidence="2" id="KW-1133">Transmembrane helix</keyword>
<evidence type="ECO:0000256" key="3">
    <source>
        <dbReference type="SAM" id="SignalP"/>
    </source>
</evidence>
<protein>
    <recommendedName>
        <fullName evidence="6">TRP C-terminal domain-containing protein</fullName>
    </recommendedName>
</protein>
<feature type="transmembrane region" description="Helical" evidence="2">
    <location>
        <begin position="770"/>
        <end position="795"/>
    </location>
</feature>
<keyword evidence="2" id="KW-0472">Membrane</keyword>
<dbReference type="GeneID" id="7449362"/>
<feature type="compositionally biased region" description="Basic residues" evidence="1">
    <location>
        <begin position="610"/>
        <end position="626"/>
    </location>
</feature>
<dbReference type="KEGG" id="tps:THAPSDRAFT_24416"/>
<dbReference type="EMBL" id="CM000647">
    <property type="protein sequence ID" value="EED89588.1"/>
    <property type="molecule type" value="Genomic_DNA"/>
</dbReference>
<feature type="compositionally biased region" description="Basic residues" evidence="1">
    <location>
        <begin position="419"/>
        <end position="434"/>
    </location>
</feature>
<keyword evidence="5" id="KW-1185">Reference proteome</keyword>
<reference evidence="4 5" key="1">
    <citation type="journal article" date="2004" name="Science">
        <title>The genome of the diatom Thalassiosira pseudonana: ecology, evolution, and metabolism.</title>
        <authorList>
            <person name="Armbrust E.V."/>
            <person name="Berges J.A."/>
            <person name="Bowler C."/>
            <person name="Green B.R."/>
            <person name="Martinez D."/>
            <person name="Putnam N.H."/>
            <person name="Zhou S."/>
            <person name="Allen A.E."/>
            <person name="Apt K.E."/>
            <person name="Bechner M."/>
            <person name="Brzezinski M.A."/>
            <person name="Chaal B.K."/>
            <person name="Chiovitti A."/>
            <person name="Davis A.K."/>
            <person name="Demarest M.S."/>
            <person name="Detter J.C."/>
            <person name="Glavina T."/>
            <person name="Goodstein D."/>
            <person name="Hadi M.Z."/>
            <person name="Hellsten U."/>
            <person name="Hildebrand M."/>
            <person name="Jenkins B.D."/>
            <person name="Jurka J."/>
            <person name="Kapitonov V.V."/>
            <person name="Kroger N."/>
            <person name="Lau W.W."/>
            <person name="Lane T.W."/>
            <person name="Larimer F.W."/>
            <person name="Lippmeier J.C."/>
            <person name="Lucas S."/>
            <person name="Medina M."/>
            <person name="Montsant A."/>
            <person name="Obornik M."/>
            <person name="Parker M.S."/>
            <person name="Palenik B."/>
            <person name="Pazour G.J."/>
            <person name="Richardson P.M."/>
            <person name="Rynearson T.A."/>
            <person name="Saito M.A."/>
            <person name="Schwartz D.C."/>
            <person name="Thamatrakoln K."/>
            <person name="Valentin K."/>
            <person name="Vardi A."/>
            <person name="Wilkerson F.P."/>
            <person name="Rokhsar D.S."/>
        </authorList>
    </citation>
    <scope>NUCLEOTIDE SEQUENCE [LARGE SCALE GENOMIC DNA]</scope>
    <source>
        <strain evidence="4 5">CCMP1335</strain>
    </source>
</reference>
<evidence type="ECO:0000256" key="1">
    <source>
        <dbReference type="SAM" id="MobiDB-lite"/>
    </source>
</evidence>
<feature type="compositionally biased region" description="Low complexity" evidence="1">
    <location>
        <begin position="435"/>
        <end position="446"/>
    </location>
</feature>
<evidence type="ECO:0000313" key="4">
    <source>
        <dbReference type="EMBL" id="EED89588.1"/>
    </source>
</evidence>
<dbReference type="AlphaFoldDB" id="B8C9Y2"/>
<evidence type="ECO:0000313" key="5">
    <source>
        <dbReference type="Proteomes" id="UP000001449"/>
    </source>
</evidence>
<evidence type="ECO:0000256" key="2">
    <source>
        <dbReference type="SAM" id="Phobius"/>
    </source>
</evidence>
<dbReference type="HOGENOM" id="CLU_283071_0_0_1"/>
<evidence type="ECO:0008006" key="6">
    <source>
        <dbReference type="Google" id="ProtNLM"/>
    </source>
</evidence>
<feature type="compositionally biased region" description="Polar residues" evidence="1">
    <location>
        <begin position="1006"/>
        <end position="1026"/>
    </location>
</feature>
<keyword evidence="3" id="KW-0732">Signal</keyword>
<feature type="signal peptide" evidence="3">
    <location>
        <begin position="1"/>
        <end position="16"/>
    </location>
</feature>
<feature type="transmembrane region" description="Helical" evidence="2">
    <location>
        <begin position="872"/>
        <end position="889"/>
    </location>
</feature>
<dbReference type="eggNOG" id="ENOG502QYW3">
    <property type="taxonomic scope" value="Eukaryota"/>
</dbReference>
<name>B8C9Y2_THAPS</name>
<feature type="region of interest" description="Disordered" evidence="1">
    <location>
        <begin position="1005"/>
        <end position="1031"/>
    </location>
</feature>
<sequence length="1102" mass="119875">MMTNLFSLSAITTALALTTSSLQTTAAQDICSCSPRSFTFTLLLAQECSVNTLESNFGIESTDCTINETPGTNSTALVEVDSEGLDSVEDIISCIPWLGNCKKRFTNQQTSSALNPDFKGDVVVIDINQLTDDKPTDKEEGSFVPDIKQQQQQLTGDLEPVVITSIQFIELDEEGTVIQIDLSNMNIVATSGDKFTYNSIAEQLVPGEDINSQLDVVPQTAVLFMTGENVDGAEVKGRFVWKYTNSCGGDDKTILGGEDYFLLKLCSPHSISAWIGFDSVVSAIPDFCPAINEDTPSPTPAPIIVDFFPTAPPMEVLTLMPTTSDDTPNPTNPPSVIATPEPTFIVSTNPPNVIATPEPTFIVTLLPTAVETNRPTKRPTDETDFPSGYGGGGYMSMDYNVIPCIDLDDDYKPGAKYGKGGKHGPRCGKSHKGSSKSSSSKGTGRSAKGDHHSGESYYDDASYRMDDGYGDDGYTGRSNKLRNEEASRKLVVGVANSDQHLTTLTHVCTFLNPYLYLTKPQGTRRPPSLATANLMHLRSPQQYNNPTSSPPPPPLVVTVHGYTTTATEITTSLQNMSGGVLAFPVKTPYYDHDYDETDDDQSYDDASSHPQRHRLDKSHHPNRRSNRVINGSIKRRAARLTVRESKRGRKGIRGRKSKRRSRSRSRSISSLERNMDRDYTKRDSFDTIDEYTTRPSQEEFVLPANEVLSPRADVWVYLFLVCIVGAASVSGGTGVDTGLVALQSVQATISGLVATMFRYGSTRAWLTRPLILFCSWELLTSAFLFVLWCICMGLYHVGEGGTMPLVILNEVGSGNINVFSALWVGGALDSYLMADLFTGTLRGSLPTPRATVSMPSNSSFSRKYSDNGIPKLWFLLFLSSTALLSFSLSNTQVCASTVTGIISSIFALLFCLGTFTTANQYYDSGKIKREGILAVLAFTCHAINVGLTVSPGGAGTNLGDVFVISWLSFLLVVLLMVLYLKQLVILLGKTTSTLRRIGSRMMDHGQTYNNTSMHSKSTAASASEMSVDSMRPNALDEQTALSIPETVGSRHRLLDPSVAGLPRLAPPGGSASVRNAPSLGTLRSKSSRRHHTQEKRRPKGLR</sequence>
<feature type="compositionally biased region" description="Basic residues" evidence="1">
    <location>
        <begin position="1085"/>
        <end position="1102"/>
    </location>
</feature>
<dbReference type="RefSeq" id="XP_002293127.1">
    <property type="nucleotide sequence ID" value="XM_002293091.1"/>
</dbReference>
<feature type="transmembrane region" description="Helical" evidence="2">
    <location>
        <begin position="714"/>
        <end position="732"/>
    </location>
</feature>
<gene>
    <name evidence="4" type="ORF">THAPSDRAFT_24416</name>
</gene>
<feature type="region of interest" description="Disordered" evidence="1">
    <location>
        <begin position="416"/>
        <end position="462"/>
    </location>
</feature>
<feature type="compositionally biased region" description="Acidic residues" evidence="1">
    <location>
        <begin position="593"/>
        <end position="603"/>
    </location>
</feature>
<feature type="transmembrane region" description="Helical" evidence="2">
    <location>
        <begin position="961"/>
        <end position="980"/>
    </location>
</feature>
<organism evidence="4 5">
    <name type="scientific">Thalassiosira pseudonana</name>
    <name type="common">Marine diatom</name>
    <name type="synonym">Cyclotella nana</name>
    <dbReference type="NCBI Taxonomy" id="35128"/>
    <lineage>
        <taxon>Eukaryota</taxon>
        <taxon>Sar</taxon>
        <taxon>Stramenopiles</taxon>
        <taxon>Ochrophyta</taxon>
        <taxon>Bacillariophyta</taxon>
        <taxon>Coscinodiscophyceae</taxon>
        <taxon>Thalassiosirophycidae</taxon>
        <taxon>Thalassiosirales</taxon>
        <taxon>Thalassiosiraceae</taxon>
        <taxon>Thalassiosira</taxon>
    </lineage>
</organism>
<dbReference type="Proteomes" id="UP000001449">
    <property type="component" value="Chromosome 12"/>
</dbReference>
<reference evidence="4 5" key="2">
    <citation type="journal article" date="2008" name="Nature">
        <title>The Phaeodactylum genome reveals the evolutionary history of diatom genomes.</title>
        <authorList>
            <person name="Bowler C."/>
            <person name="Allen A.E."/>
            <person name="Badger J.H."/>
            <person name="Grimwood J."/>
            <person name="Jabbari K."/>
            <person name="Kuo A."/>
            <person name="Maheswari U."/>
            <person name="Martens C."/>
            <person name="Maumus F."/>
            <person name="Otillar R.P."/>
            <person name="Rayko E."/>
            <person name="Salamov A."/>
            <person name="Vandepoele K."/>
            <person name="Beszteri B."/>
            <person name="Gruber A."/>
            <person name="Heijde M."/>
            <person name="Katinka M."/>
            <person name="Mock T."/>
            <person name="Valentin K."/>
            <person name="Verret F."/>
            <person name="Berges J.A."/>
            <person name="Brownlee C."/>
            <person name="Cadoret J.P."/>
            <person name="Chiovitti A."/>
            <person name="Choi C.J."/>
            <person name="Coesel S."/>
            <person name="De Martino A."/>
            <person name="Detter J.C."/>
            <person name="Durkin C."/>
            <person name="Falciatore A."/>
            <person name="Fournet J."/>
            <person name="Haruta M."/>
            <person name="Huysman M.J."/>
            <person name="Jenkins B.D."/>
            <person name="Jiroutova K."/>
            <person name="Jorgensen R.E."/>
            <person name="Joubert Y."/>
            <person name="Kaplan A."/>
            <person name="Kroger N."/>
            <person name="Kroth P.G."/>
            <person name="La Roche J."/>
            <person name="Lindquist E."/>
            <person name="Lommer M."/>
            <person name="Martin-Jezequel V."/>
            <person name="Lopez P.J."/>
            <person name="Lucas S."/>
            <person name="Mangogna M."/>
            <person name="McGinnis K."/>
            <person name="Medlin L.K."/>
            <person name="Montsant A."/>
            <person name="Oudot-Le Secq M.P."/>
            <person name="Napoli C."/>
            <person name="Obornik M."/>
            <person name="Parker M.S."/>
            <person name="Petit J.L."/>
            <person name="Porcel B.M."/>
            <person name="Poulsen N."/>
            <person name="Robison M."/>
            <person name="Rychlewski L."/>
            <person name="Rynearson T.A."/>
            <person name="Schmutz J."/>
            <person name="Shapiro H."/>
            <person name="Siaut M."/>
            <person name="Stanley M."/>
            <person name="Sussman M.R."/>
            <person name="Taylor A.R."/>
            <person name="Vardi A."/>
            <person name="von Dassow P."/>
            <person name="Vyverman W."/>
            <person name="Willis A."/>
            <person name="Wyrwicz L.S."/>
            <person name="Rokhsar D.S."/>
            <person name="Weissenbach J."/>
            <person name="Armbrust E.V."/>
            <person name="Green B.R."/>
            <person name="Van de Peer Y."/>
            <person name="Grigoriev I.V."/>
        </authorList>
    </citation>
    <scope>NUCLEOTIDE SEQUENCE [LARGE SCALE GENOMIC DNA]</scope>
    <source>
        <strain evidence="4 5">CCMP1335</strain>
    </source>
</reference>
<feature type="transmembrane region" description="Helical" evidence="2">
    <location>
        <begin position="901"/>
        <end position="919"/>
    </location>
</feature>
<keyword evidence="2" id="KW-0812">Transmembrane</keyword>
<feature type="transmembrane region" description="Helical" evidence="2">
    <location>
        <begin position="931"/>
        <end position="949"/>
    </location>
</feature>
<dbReference type="PaxDb" id="35128-Thaps24416"/>
<feature type="compositionally biased region" description="Basic residues" evidence="1">
    <location>
        <begin position="646"/>
        <end position="665"/>
    </location>
</feature>
<feature type="transmembrane region" description="Helical" evidence="2">
    <location>
        <begin position="739"/>
        <end position="758"/>
    </location>
</feature>
<proteinExistence type="predicted"/>
<accession>B8C9Y2</accession>
<feature type="chain" id="PRO_5002866401" description="TRP C-terminal domain-containing protein" evidence="3">
    <location>
        <begin position="17"/>
        <end position="1102"/>
    </location>
</feature>
<dbReference type="InParanoid" id="B8C9Y2"/>